<organism evidence="2 3">
    <name type="scientific">Liparis tanakae</name>
    <name type="common">Tanaka's snailfish</name>
    <dbReference type="NCBI Taxonomy" id="230148"/>
    <lineage>
        <taxon>Eukaryota</taxon>
        <taxon>Metazoa</taxon>
        <taxon>Chordata</taxon>
        <taxon>Craniata</taxon>
        <taxon>Vertebrata</taxon>
        <taxon>Euteleostomi</taxon>
        <taxon>Actinopterygii</taxon>
        <taxon>Neopterygii</taxon>
        <taxon>Teleostei</taxon>
        <taxon>Neoteleostei</taxon>
        <taxon>Acanthomorphata</taxon>
        <taxon>Eupercaria</taxon>
        <taxon>Perciformes</taxon>
        <taxon>Cottioidei</taxon>
        <taxon>Cottales</taxon>
        <taxon>Liparidae</taxon>
        <taxon>Liparis</taxon>
    </lineage>
</organism>
<dbReference type="AlphaFoldDB" id="A0A4Z2FSQ7"/>
<evidence type="ECO:0000256" key="1">
    <source>
        <dbReference type="SAM" id="MobiDB-lite"/>
    </source>
</evidence>
<sequence>MPRDEDEDGSPLWSPPPPLGGGVTSDSSRPAVLPYKGSPFKVKHLTWVVVDQGWGHPSVGAPAALAHRQVRRVGGVLVLDVGLLGGHGRRHPGPGVLGLFGQNSHRILIFILQLVQSVRILQVDGRREIVYPGFLVICAHTTSCGGHLGPGRHHGHSPLSAHVGFPLLGLLPVL</sequence>
<proteinExistence type="predicted"/>
<gene>
    <name evidence="2" type="ORF">EYF80_045540</name>
</gene>
<name>A0A4Z2FSQ7_9TELE</name>
<dbReference type="EMBL" id="SRLO01000915">
    <property type="protein sequence ID" value="TNN44257.1"/>
    <property type="molecule type" value="Genomic_DNA"/>
</dbReference>
<reference evidence="2 3" key="1">
    <citation type="submission" date="2019-03" db="EMBL/GenBank/DDBJ databases">
        <title>First draft genome of Liparis tanakae, snailfish: a comprehensive survey of snailfish specific genes.</title>
        <authorList>
            <person name="Kim W."/>
            <person name="Song I."/>
            <person name="Jeong J.-H."/>
            <person name="Kim D."/>
            <person name="Kim S."/>
            <person name="Ryu S."/>
            <person name="Song J.Y."/>
            <person name="Lee S.K."/>
        </authorList>
    </citation>
    <scope>NUCLEOTIDE SEQUENCE [LARGE SCALE GENOMIC DNA]</scope>
    <source>
        <tissue evidence="2">Muscle</tissue>
    </source>
</reference>
<evidence type="ECO:0000313" key="3">
    <source>
        <dbReference type="Proteomes" id="UP000314294"/>
    </source>
</evidence>
<protein>
    <submittedName>
        <fullName evidence="2">Uncharacterized protein</fullName>
    </submittedName>
</protein>
<comment type="caution">
    <text evidence="2">The sequence shown here is derived from an EMBL/GenBank/DDBJ whole genome shotgun (WGS) entry which is preliminary data.</text>
</comment>
<feature type="region of interest" description="Disordered" evidence="1">
    <location>
        <begin position="1"/>
        <end position="30"/>
    </location>
</feature>
<evidence type="ECO:0000313" key="2">
    <source>
        <dbReference type="EMBL" id="TNN44257.1"/>
    </source>
</evidence>
<dbReference type="Proteomes" id="UP000314294">
    <property type="component" value="Unassembled WGS sequence"/>
</dbReference>
<keyword evidence="3" id="KW-1185">Reference proteome</keyword>
<accession>A0A4Z2FSQ7</accession>